<dbReference type="EMBL" id="PVTL01000005">
    <property type="protein sequence ID" value="PRY68067.1"/>
    <property type="molecule type" value="Genomic_DNA"/>
</dbReference>
<comment type="similarity">
    <text evidence="1">Belongs to the short-chain dehydrogenases/reductases (SDR) family.</text>
</comment>
<keyword evidence="4" id="KW-1185">Reference proteome</keyword>
<comment type="caution">
    <text evidence="3">The sequence shown here is derived from an EMBL/GenBank/DDBJ whole genome shotgun (WGS) entry which is preliminary data.</text>
</comment>
<name>A0A2T0VD18_9MICO</name>
<evidence type="ECO:0000313" key="4">
    <source>
        <dbReference type="Proteomes" id="UP000237983"/>
    </source>
</evidence>
<keyword evidence="2" id="KW-0560">Oxidoreductase</keyword>
<accession>A0A2T0VD18</accession>
<dbReference type="SUPFAM" id="SSF51735">
    <property type="entry name" value="NAD(P)-binding Rossmann-fold domains"/>
    <property type="match status" value="1"/>
</dbReference>
<evidence type="ECO:0000256" key="2">
    <source>
        <dbReference type="ARBA" id="ARBA00023002"/>
    </source>
</evidence>
<dbReference type="InterPro" id="IPR002347">
    <property type="entry name" value="SDR_fam"/>
</dbReference>
<dbReference type="GO" id="GO:0016491">
    <property type="term" value="F:oxidoreductase activity"/>
    <property type="evidence" value="ECO:0007669"/>
    <property type="project" value="UniProtKB-KW"/>
</dbReference>
<dbReference type="Gene3D" id="3.40.50.720">
    <property type="entry name" value="NAD(P)-binding Rossmann-like Domain"/>
    <property type="match status" value="1"/>
</dbReference>
<evidence type="ECO:0000313" key="3">
    <source>
        <dbReference type="EMBL" id="PRY68067.1"/>
    </source>
</evidence>
<dbReference type="AlphaFoldDB" id="A0A2T0VD18"/>
<dbReference type="Proteomes" id="UP000237983">
    <property type="component" value="Unassembled WGS sequence"/>
</dbReference>
<proteinExistence type="inferred from homology"/>
<reference evidence="3 4" key="1">
    <citation type="submission" date="2018-03" db="EMBL/GenBank/DDBJ databases">
        <title>Genomic Encyclopedia of Type Strains, Phase III (KMG-III): the genomes of soil and plant-associated and newly described type strains.</title>
        <authorList>
            <person name="Whitman W."/>
        </authorList>
    </citation>
    <scope>NUCLEOTIDE SEQUENCE [LARGE SCALE GENOMIC DNA]</scope>
    <source>
        <strain evidence="3 4">CGMCC 1.12484</strain>
    </source>
</reference>
<dbReference type="RefSeq" id="WP_106212737.1">
    <property type="nucleotide sequence ID" value="NZ_PVTL01000005.1"/>
</dbReference>
<dbReference type="PANTHER" id="PTHR43477">
    <property type="entry name" value="DIHYDROANTICAPSIN 7-DEHYDROGENASE"/>
    <property type="match status" value="1"/>
</dbReference>
<dbReference type="OrthoDB" id="4773823at2"/>
<gene>
    <name evidence="3" type="ORF">B0I08_105232</name>
</gene>
<evidence type="ECO:0000256" key="1">
    <source>
        <dbReference type="ARBA" id="ARBA00006484"/>
    </source>
</evidence>
<organism evidence="3 4">
    <name type="scientific">Glaciihabitans tibetensis</name>
    <dbReference type="NCBI Taxonomy" id="1266600"/>
    <lineage>
        <taxon>Bacteria</taxon>
        <taxon>Bacillati</taxon>
        <taxon>Actinomycetota</taxon>
        <taxon>Actinomycetes</taxon>
        <taxon>Micrococcales</taxon>
        <taxon>Microbacteriaceae</taxon>
        <taxon>Glaciihabitans</taxon>
    </lineage>
</organism>
<sequence>MIGRIVVIAGASSAAGRAAASALSARGERVVAVGSNADRLRDVAAAAHYVCDLSRAEDVHALANQIRSEVGAPDGLVHLVGGWRAGQDEEGWLWLERQLVTTLRNTTLAFRDDLTASPAGRLAVVSATAVDSPTWSNANYATAKTAAEAWVAAIGSGWAKANTAAAVRFVVRSIGDGDGATSVTTLADAIAGLWDAPAYDLNRARVYLTGR</sequence>
<dbReference type="PANTHER" id="PTHR43477:SF1">
    <property type="entry name" value="DIHYDROANTICAPSIN 7-DEHYDROGENASE"/>
    <property type="match status" value="1"/>
</dbReference>
<dbReference type="InterPro" id="IPR036291">
    <property type="entry name" value="NAD(P)-bd_dom_sf"/>
</dbReference>
<dbReference type="Pfam" id="PF00106">
    <property type="entry name" value="adh_short"/>
    <property type="match status" value="1"/>
</dbReference>
<protein>
    <submittedName>
        <fullName evidence="3">Short subunit dehydrogenase</fullName>
    </submittedName>
</protein>
<dbReference type="InterPro" id="IPR051122">
    <property type="entry name" value="SDR_DHRS6-like"/>
</dbReference>